<evidence type="ECO:0000256" key="7">
    <source>
        <dbReference type="ARBA" id="ARBA00022884"/>
    </source>
</evidence>
<comment type="function">
    <text evidence="10 11">Catalyzes the 2-thiolation of uridine at the wobble position (U34) of tRNA, leading to the formation of s(2)U34.</text>
</comment>
<dbReference type="NCBIfam" id="TIGR00420">
    <property type="entry name" value="trmU"/>
    <property type="match status" value="1"/>
</dbReference>
<dbReference type="SUPFAM" id="SSF52402">
    <property type="entry name" value="Adenine nucleotide alpha hydrolases-like"/>
    <property type="match status" value="1"/>
</dbReference>
<feature type="active site" description="Nucleophile" evidence="11">
    <location>
        <position position="107"/>
    </location>
</feature>
<dbReference type="GO" id="GO:0103016">
    <property type="term" value="F:tRNA-uridine 2-sulfurtransferase activity"/>
    <property type="evidence" value="ECO:0007669"/>
    <property type="project" value="UniProtKB-EC"/>
</dbReference>
<feature type="site" description="Interaction with tRNA" evidence="11">
    <location>
        <position position="344"/>
    </location>
</feature>
<feature type="domain" description="tRNA-specific 2-thiouridylase MnmA-like C-terminal" evidence="12">
    <location>
        <begin position="286"/>
        <end position="360"/>
    </location>
</feature>
<gene>
    <name evidence="11" type="primary">mnmA</name>
    <name evidence="14" type="ORF">EV210_11086</name>
</gene>
<dbReference type="RefSeq" id="WP_132082186.1">
    <property type="nucleotide sequence ID" value="NZ_SLUI01000010.1"/>
</dbReference>
<dbReference type="InterPro" id="IPR046885">
    <property type="entry name" value="MnmA-like_C"/>
</dbReference>
<name>A0A4R1Q3L6_9FIRM</name>
<feature type="domain" description="tRNA-specific 2-thiouridylase MnmA-like central" evidence="13">
    <location>
        <begin position="213"/>
        <end position="278"/>
    </location>
</feature>
<evidence type="ECO:0000259" key="13">
    <source>
        <dbReference type="Pfam" id="PF20259"/>
    </source>
</evidence>
<evidence type="ECO:0000256" key="4">
    <source>
        <dbReference type="ARBA" id="ARBA00022694"/>
    </source>
</evidence>
<dbReference type="Proteomes" id="UP000295063">
    <property type="component" value="Unassembled WGS sequence"/>
</dbReference>
<reference evidence="14 15" key="1">
    <citation type="submission" date="2019-03" db="EMBL/GenBank/DDBJ databases">
        <title>Genomic Encyclopedia of Type Strains, Phase IV (KMG-IV): sequencing the most valuable type-strain genomes for metagenomic binning, comparative biology and taxonomic classification.</title>
        <authorList>
            <person name="Goeker M."/>
        </authorList>
    </citation>
    <scope>NUCLEOTIDE SEQUENCE [LARGE SCALE GENOMIC DNA]</scope>
    <source>
        <strain evidence="14 15">DSM 15969</strain>
    </source>
</reference>
<dbReference type="Pfam" id="PF20259">
    <property type="entry name" value="tRNA_Me_trans_M"/>
    <property type="match status" value="1"/>
</dbReference>
<dbReference type="InterPro" id="IPR014729">
    <property type="entry name" value="Rossmann-like_a/b/a_fold"/>
</dbReference>
<feature type="binding site" evidence="11">
    <location>
        <begin position="10"/>
        <end position="17"/>
    </location>
    <ligand>
        <name>ATP</name>
        <dbReference type="ChEBI" id="CHEBI:30616"/>
    </ligand>
</feature>
<dbReference type="Pfam" id="PF03054">
    <property type="entry name" value="tRNA_Me_trans"/>
    <property type="match status" value="1"/>
</dbReference>
<dbReference type="Gene3D" id="2.30.30.280">
    <property type="entry name" value="Adenine nucleotide alpha hydrolases-like domains"/>
    <property type="match status" value="1"/>
</dbReference>
<dbReference type="GO" id="GO:0002143">
    <property type="term" value="P:tRNA wobble position uridine thiolation"/>
    <property type="evidence" value="ECO:0007669"/>
    <property type="project" value="TreeGrafter"/>
</dbReference>
<sequence>MCAKPRVVVAMSGGVDSSLTAALLVHQGYDVIGATMQIWDDSLPESEAEDHQGCCSLSAVSDARRVADKLGIPHYVLNFRQMFQETVVDYFIQEYAGGRTPNPCIVCNRYVKFEGLLKRALALDAQYLATGHYARIGFDENRKRYTLCKGVDTTKDQSYALYHLTQHTLQHFLMPLGEYTKVQTRQMAREFGLAVADKPDSQEICFIPNDDYKSFLEEKSPASLKPGEIIDTQGNVLGRHRGLPLYTVGQRKGLGVTAGKPLYVVALDTEKNVLIVGSDGDVFASQLIADDLNFINVDRLTEPITLTAKIRYSAKEAAAHIVPQPNGSVHVRFTEPQRAITPGQSIVFYEGNCVFGGGIINKVIR</sequence>
<feature type="binding site" evidence="11">
    <location>
        <position position="131"/>
    </location>
    <ligand>
        <name>ATP</name>
        <dbReference type="ChEBI" id="CHEBI:30616"/>
    </ligand>
</feature>
<evidence type="ECO:0000259" key="12">
    <source>
        <dbReference type="Pfam" id="PF20258"/>
    </source>
</evidence>
<dbReference type="EC" id="2.8.1.13" evidence="11"/>
<evidence type="ECO:0000256" key="9">
    <source>
        <dbReference type="ARBA" id="ARBA00051542"/>
    </source>
</evidence>
<keyword evidence="1 11" id="KW-0963">Cytoplasm</keyword>
<evidence type="ECO:0000313" key="15">
    <source>
        <dbReference type="Proteomes" id="UP000295063"/>
    </source>
</evidence>
<feature type="active site" description="Cysteine persulfide intermediate" evidence="11">
    <location>
        <position position="205"/>
    </location>
</feature>
<keyword evidence="4 11" id="KW-0819">tRNA processing</keyword>
<feature type="site" description="Interaction with tRNA" evidence="11">
    <location>
        <position position="132"/>
    </location>
</feature>
<dbReference type="GO" id="GO:0005737">
    <property type="term" value="C:cytoplasm"/>
    <property type="evidence" value="ECO:0007669"/>
    <property type="project" value="UniProtKB-SubCell"/>
</dbReference>
<comment type="caution">
    <text evidence="11">Lacks conserved residue(s) required for the propagation of feature annotation.</text>
</comment>
<evidence type="ECO:0000256" key="2">
    <source>
        <dbReference type="ARBA" id="ARBA00022555"/>
    </source>
</evidence>
<feature type="binding site" evidence="11">
    <location>
        <position position="36"/>
    </location>
    <ligand>
        <name>ATP</name>
        <dbReference type="ChEBI" id="CHEBI:30616"/>
    </ligand>
</feature>
<evidence type="ECO:0000256" key="1">
    <source>
        <dbReference type="ARBA" id="ARBA00022490"/>
    </source>
</evidence>
<dbReference type="InterPro" id="IPR046884">
    <property type="entry name" value="MnmA-like_central"/>
</dbReference>
<keyword evidence="6 11" id="KW-0067">ATP-binding</keyword>
<keyword evidence="5 11" id="KW-0547">Nucleotide-binding</keyword>
<keyword evidence="2 11" id="KW-0820">tRNA-binding</keyword>
<dbReference type="Pfam" id="PF20258">
    <property type="entry name" value="tRNA_Me_trans_C"/>
    <property type="match status" value="1"/>
</dbReference>
<dbReference type="FunFam" id="2.40.30.10:FF:000023">
    <property type="entry name" value="tRNA-specific 2-thiouridylase MnmA"/>
    <property type="match status" value="1"/>
</dbReference>
<evidence type="ECO:0000256" key="5">
    <source>
        <dbReference type="ARBA" id="ARBA00022741"/>
    </source>
</evidence>
<evidence type="ECO:0000256" key="10">
    <source>
        <dbReference type="ARBA" id="ARBA00056575"/>
    </source>
</evidence>
<organism evidence="14 15">
    <name type="scientific">Anaerospora hongkongensis</name>
    <dbReference type="NCBI Taxonomy" id="244830"/>
    <lineage>
        <taxon>Bacteria</taxon>
        <taxon>Bacillati</taxon>
        <taxon>Bacillota</taxon>
        <taxon>Negativicutes</taxon>
        <taxon>Selenomonadales</taxon>
        <taxon>Sporomusaceae</taxon>
        <taxon>Anaerospora</taxon>
    </lineage>
</organism>
<evidence type="ECO:0000256" key="11">
    <source>
        <dbReference type="HAMAP-Rule" id="MF_00144"/>
    </source>
</evidence>
<feature type="region of interest" description="Interaction with tRNA" evidence="11">
    <location>
        <begin position="311"/>
        <end position="312"/>
    </location>
</feature>
<dbReference type="FunFam" id="3.40.50.620:FF:000115">
    <property type="entry name" value="tRNA-specific 2-thiouridylase MnmA"/>
    <property type="match status" value="1"/>
</dbReference>
<keyword evidence="8" id="KW-1015">Disulfide bond</keyword>
<dbReference type="CDD" id="cd01998">
    <property type="entry name" value="MnmA_TRMU-like"/>
    <property type="match status" value="1"/>
</dbReference>
<dbReference type="GO" id="GO:0005524">
    <property type="term" value="F:ATP binding"/>
    <property type="evidence" value="ECO:0007669"/>
    <property type="project" value="UniProtKB-KW"/>
</dbReference>
<dbReference type="PANTHER" id="PTHR11933:SF5">
    <property type="entry name" value="MITOCHONDRIAL TRNA-SPECIFIC 2-THIOURIDYLASE 1"/>
    <property type="match status" value="1"/>
</dbReference>
<dbReference type="Gene3D" id="2.40.30.10">
    <property type="entry name" value="Translation factors"/>
    <property type="match status" value="1"/>
</dbReference>
<evidence type="ECO:0000313" key="14">
    <source>
        <dbReference type="EMBL" id="TCL35842.1"/>
    </source>
</evidence>
<accession>A0A4R1Q3L6</accession>
<proteinExistence type="inferred from homology"/>
<dbReference type="PANTHER" id="PTHR11933">
    <property type="entry name" value="TRNA 5-METHYLAMINOMETHYL-2-THIOURIDYLATE -METHYLTRANSFERASE"/>
    <property type="match status" value="1"/>
</dbReference>
<feature type="region of interest" description="Interaction with tRNA" evidence="11">
    <location>
        <begin position="155"/>
        <end position="157"/>
    </location>
</feature>
<dbReference type="NCBIfam" id="NF001138">
    <property type="entry name" value="PRK00143.1"/>
    <property type="match status" value="1"/>
</dbReference>
<dbReference type="AlphaFoldDB" id="A0A4R1Q3L6"/>
<comment type="caution">
    <text evidence="14">The sequence shown here is derived from an EMBL/GenBank/DDBJ whole genome shotgun (WGS) entry which is preliminary data.</text>
</comment>
<dbReference type="InterPro" id="IPR004506">
    <property type="entry name" value="MnmA-like"/>
</dbReference>
<dbReference type="EMBL" id="SLUI01000010">
    <property type="protein sequence ID" value="TCL35842.1"/>
    <property type="molecule type" value="Genomic_DNA"/>
</dbReference>
<keyword evidence="15" id="KW-1185">Reference proteome</keyword>
<dbReference type="InterPro" id="IPR023382">
    <property type="entry name" value="MnmA-like_central_sf"/>
</dbReference>
<dbReference type="Gene3D" id="3.40.50.620">
    <property type="entry name" value="HUPs"/>
    <property type="match status" value="1"/>
</dbReference>
<comment type="catalytic activity">
    <reaction evidence="9 11">
        <text>S-sulfanyl-L-cysteinyl-[protein] + uridine(34) in tRNA + AH2 + ATP = 2-thiouridine(34) in tRNA + L-cysteinyl-[protein] + A + AMP + diphosphate + H(+)</text>
        <dbReference type="Rhea" id="RHEA:47032"/>
        <dbReference type="Rhea" id="RHEA-COMP:10131"/>
        <dbReference type="Rhea" id="RHEA-COMP:11726"/>
        <dbReference type="Rhea" id="RHEA-COMP:11727"/>
        <dbReference type="Rhea" id="RHEA-COMP:11728"/>
        <dbReference type="ChEBI" id="CHEBI:13193"/>
        <dbReference type="ChEBI" id="CHEBI:15378"/>
        <dbReference type="ChEBI" id="CHEBI:17499"/>
        <dbReference type="ChEBI" id="CHEBI:29950"/>
        <dbReference type="ChEBI" id="CHEBI:30616"/>
        <dbReference type="ChEBI" id="CHEBI:33019"/>
        <dbReference type="ChEBI" id="CHEBI:61963"/>
        <dbReference type="ChEBI" id="CHEBI:65315"/>
        <dbReference type="ChEBI" id="CHEBI:87170"/>
        <dbReference type="ChEBI" id="CHEBI:456215"/>
        <dbReference type="EC" id="2.8.1.13"/>
    </reaction>
</comment>
<dbReference type="OrthoDB" id="9800696at2"/>
<dbReference type="FunFam" id="2.30.30.280:FF:000001">
    <property type="entry name" value="tRNA-specific 2-thiouridylase MnmA"/>
    <property type="match status" value="1"/>
</dbReference>
<comment type="similarity">
    <text evidence="11">Belongs to the MnmA/TRMU family.</text>
</comment>
<dbReference type="HAMAP" id="MF_00144">
    <property type="entry name" value="tRNA_thiouridyl_MnmA"/>
    <property type="match status" value="1"/>
</dbReference>
<comment type="subcellular location">
    <subcellularLocation>
        <location evidence="11">Cytoplasm</location>
    </subcellularLocation>
</comment>
<dbReference type="GO" id="GO:0000049">
    <property type="term" value="F:tRNA binding"/>
    <property type="evidence" value="ECO:0007669"/>
    <property type="project" value="UniProtKB-KW"/>
</dbReference>
<evidence type="ECO:0000256" key="6">
    <source>
        <dbReference type="ARBA" id="ARBA00022840"/>
    </source>
</evidence>
<protein>
    <recommendedName>
        <fullName evidence="11">tRNA-specific 2-thiouridylase MnmA</fullName>
        <ecNumber evidence="11">2.8.1.13</ecNumber>
    </recommendedName>
</protein>
<keyword evidence="3 11" id="KW-0808">Transferase</keyword>
<evidence type="ECO:0000256" key="3">
    <source>
        <dbReference type="ARBA" id="ARBA00022679"/>
    </source>
</evidence>
<evidence type="ECO:0000256" key="8">
    <source>
        <dbReference type="ARBA" id="ARBA00023157"/>
    </source>
</evidence>
<keyword evidence="7 11" id="KW-0694">RNA-binding</keyword>